<evidence type="ECO:0000313" key="4">
    <source>
        <dbReference type="Proteomes" id="UP001178508"/>
    </source>
</evidence>
<evidence type="ECO:0000313" key="3">
    <source>
        <dbReference type="EMBL" id="CAJ1055299.1"/>
    </source>
</evidence>
<feature type="coiled-coil region" evidence="1">
    <location>
        <begin position="278"/>
        <end position="395"/>
    </location>
</feature>
<feature type="coiled-coil region" evidence="1">
    <location>
        <begin position="580"/>
        <end position="773"/>
    </location>
</feature>
<protein>
    <submittedName>
        <fullName evidence="3">Kinectin-like</fullName>
    </submittedName>
</protein>
<dbReference type="AlphaFoldDB" id="A0AAV1F3J6"/>
<reference evidence="3" key="1">
    <citation type="submission" date="2023-08" db="EMBL/GenBank/DDBJ databases">
        <authorList>
            <person name="Alioto T."/>
            <person name="Alioto T."/>
            <person name="Gomez Garrido J."/>
        </authorList>
    </citation>
    <scope>NUCLEOTIDE SEQUENCE</scope>
</reference>
<feature type="coiled-coil region" evidence="1">
    <location>
        <begin position="442"/>
        <end position="551"/>
    </location>
</feature>
<sequence>MQNNKETQPMNWADMMELEDVEMINTMPGASVDSSCQQKQPTQPPTQPAAQQKQQEVNKVYLNPRQKTVGIRLINHQASNQRHQGVHQINPQTPYQKHQGVHQINPQTPYQKQQGVRQVNYQTPYQRPQGDRQVNHQTPYQRPQGDRQVNNQAPQVHPPRWQVEAALTSRIQALSLLLKQETEKNDALQKKYTTEVAHLQKWVKVERCEGCELVIVQLKEELKHLNPSYAKPQDMFYYSLKTKEELLGVISAQKKMLLAPHSGGPKPQEQASSTGPNMDALENELKAQMAAKQAMEKEMEELKKELELCRTSETKPDNTAEMQALKDRVASLDSQLQAERLRADTLQKEQEESSCKLQETDSKNLKQVELLETEKIALEQQVKDLQEEVSRRAEEISINTEKTQELQDSLQALSAQLVTERNWNLALQNDRQDLCLRLTCADQHYSKQVEQLEAEKLALEQKVKDLQEDGVSRRAEDETSNTEGNQELQELVELFKIQLQAEKNRTKTLESEREELKSSLQEIANQNLKQANQSEAEKLVLEQTVMELQEEIISRAKTQLVYISKIEETLDIVASQNILMQEKQQIADDLMTQLEEVRHQLLDKNGKELKLIEEVTKENESLKQTVRELQEEIMSRAKTESMYLTKIEETLDIVASQNILLQEKGQMADDLMAQLEEVRHQLLDKNGKELKLFEEVTTENESLRQKVSDLQKEAQSREKFYEDQLETLNSQLTEANSTCFKLASNLEDQEEVCQALRRDLVELQKILKVTEETPEMEEVSKITPETIKETIEMEVISGATLETIDETIEMEEICSSIPEVIEETLEMEEVSNITSETIEETPQMEISWWRRVKKGMTPKHRRQYKQQMKDENPNPTP</sequence>
<dbReference type="Proteomes" id="UP001178508">
    <property type="component" value="Chromosome 4"/>
</dbReference>
<evidence type="ECO:0000256" key="1">
    <source>
        <dbReference type="SAM" id="Coils"/>
    </source>
</evidence>
<gene>
    <name evidence="3" type="ORF">XNOV1_A023408</name>
</gene>
<keyword evidence="1" id="KW-0175">Coiled coil</keyword>
<organism evidence="3 4">
    <name type="scientific">Xyrichtys novacula</name>
    <name type="common">Pearly razorfish</name>
    <name type="synonym">Hemipteronotus novacula</name>
    <dbReference type="NCBI Taxonomy" id="13765"/>
    <lineage>
        <taxon>Eukaryota</taxon>
        <taxon>Metazoa</taxon>
        <taxon>Chordata</taxon>
        <taxon>Craniata</taxon>
        <taxon>Vertebrata</taxon>
        <taxon>Euteleostomi</taxon>
        <taxon>Actinopterygii</taxon>
        <taxon>Neopterygii</taxon>
        <taxon>Teleostei</taxon>
        <taxon>Neoteleostei</taxon>
        <taxon>Acanthomorphata</taxon>
        <taxon>Eupercaria</taxon>
        <taxon>Labriformes</taxon>
        <taxon>Labridae</taxon>
        <taxon>Xyrichtys</taxon>
    </lineage>
</organism>
<feature type="compositionally biased region" description="Basic and acidic residues" evidence="2">
    <location>
        <begin position="867"/>
        <end position="877"/>
    </location>
</feature>
<accession>A0AAV1F3J6</accession>
<feature type="region of interest" description="Disordered" evidence="2">
    <location>
        <begin position="854"/>
        <end position="877"/>
    </location>
</feature>
<name>A0AAV1F3J6_XYRNO</name>
<evidence type="ECO:0000256" key="2">
    <source>
        <dbReference type="SAM" id="MobiDB-lite"/>
    </source>
</evidence>
<proteinExistence type="predicted"/>
<feature type="region of interest" description="Disordered" evidence="2">
    <location>
        <begin position="24"/>
        <end position="55"/>
    </location>
</feature>
<feature type="compositionally biased region" description="Basic residues" evidence="2">
    <location>
        <begin position="854"/>
        <end position="864"/>
    </location>
</feature>
<keyword evidence="4" id="KW-1185">Reference proteome</keyword>
<feature type="region of interest" description="Disordered" evidence="2">
    <location>
        <begin position="125"/>
        <end position="155"/>
    </location>
</feature>
<feature type="compositionally biased region" description="Polar residues" evidence="2">
    <location>
        <begin position="135"/>
        <end position="154"/>
    </location>
</feature>
<dbReference type="EMBL" id="OY660867">
    <property type="protein sequence ID" value="CAJ1055299.1"/>
    <property type="molecule type" value="Genomic_DNA"/>
</dbReference>